<comment type="caution">
    <text evidence="3">The sequence shown here is derived from an EMBL/GenBank/DDBJ whole genome shotgun (WGS) entry which is preliminary data.</text>
</comment>
<feature type="region of interest" description="Disordered" evidence="2">
    <location>
        <begin position="369"/>
        <end position="392"/>
    </location>
</feature>
<evidence type="ECO:0000313" key="3">
    <source>
        <dbReference type="EMBL" id="RRT69914.1"/>
    </source>
</evidence>
<evidence type="ECO:0000256" key="2">
    <source>
        <dbReference type="SAM" id="MobiDB-lite"/>
    </source>
</evidence>
<feature type="coiled-coil region" evidence="1">
    <location>
        <begin position="267"/>
        <end position="301"/>
    </location>
</feature>
<feature type="compositionally biased region" description="Low complexity" evidence="2">
    <location>
        <begin position="137"/>
        <end position="150"/>
    </location>
</feature>
<dbReference type="Gene3D" id="1.20.5.1160">
    <property type="entry name" value="Vasodilator-stimulated phosphoprotein"/>
    <property type="match status" value="1"/>
</dbReference>
<reference evidence="3 4" key="1">
    <citation type="journal article" date="2014" name="Agronomy (Basel)">
        <title>A Draft Genome Sequence for Ensete ventricosum, the Drought-Tolerant Tree Against Hunger.</title>
        <authorList>
            <person name="Harrison J."/>
            <person name="Moore K.A."/>
            <person name="Paszkiewicz K."/>
            <person name="Jones T."/>
            <person name="Grant M."/>
            <person name="Ambacheew D."/>
            <person name="Muzemil S."/>
            <person name="Studholme D.J."/>
        </authorList>
    </citation>
    <scope>NUCLEOTIDE SEQUENCE [LARGE SCALE GENOMIC DNA]</scope>
</reference>
<proteinExistence type="predicted"/>
<accession>A0A427A130</accession>
<dbReference type="Proteomes" id="UP000287651">
    <property type="component" value="Unassembled WGS sequence"/>
</dbReference>
<dbReference type="AlphaFoldDB" id="A0A427A130"/>
<sequence>MRMLGSGCHFGAGLSSDLVEMFLQDKTFARVVGPRGAGSGRLVSRPCPSTSIRLGPRHPIWEGDHVIRFALGLSACLRDSVSVVVVLSSNVPGDSGTADALVAMQSFFNVDSTVTTRRLVEMFNLDKMNSGGGAGSGSTAPSAASTPIAGDAGVSTAKKRPSSGVGAGLMKCLRKVVTEQHAYASGSTARTSVDKSKGIVELEEVPERGYTMWELCEVEDRAGADKYFAFIMMRLSQHEKILTLRVANKELKVGVDQELVTVAERRAKELDDEVEKMWTELESLRSQRRELEQEVGLLHSSLDGARNDRARLEGDVLSLTKAIAFLESSLEKIRRVTYEFEYWVALERLRGKHLEITIERDPFAECPEDANVKMDLDQPFDDGTPSEKQPTL</sequence>
<feature type="region of interest" description="Disordered" evidence="2">
    <location>
        <begin position="132"/>
        <end position="161"/>
    </location>
</feature>
<name>A0A427A130_ENSVE</name>
<evidence type="ECO:0000256" key="1">
    <source>
        <dbReference type="SAM" id="Coils"/>
    </source>
</evidence>
<protein>
    <submittedName>
        <fullName evidence="3">Uncharacterized protein</fullName>
    </submittedName>
</protein>
<gene>
    <name evidence="3" type="ORF">B296_00015907</name>
</gene>
<evidence type="ECO:0000313" key="4">
    <source>
        <dbReference type="Proteomes" id="UP000287651"/>
    </source>
</evidence>
<keyword evidence="1" id="KW-0175">Coiled coil</keyword>
<organism evidence="3 4">
    <name type="scientific">Ensete ventricosum</name>
    <name type="common">Abyssinian banana</name>
    <name type="synonym">Musa ensete</name>
    <dbReference type="NCBI Taxonomy" id="4639"/>
    <lineage>
        <taxon>Eukaryota</taxon>
        <taxon>Viridiplantae</taxon>
        <taxon>Streptophyta</taxon>
        <taxon>Embryophyta</taxon>
        <taxon>Tracheophyta</taxon>
        <taxon>Spermatophyta</taxon>
        <taxon>Magnoliopsida</taxon>
        <taxon>Liliopsida</taxon>
        <taxon>Zingiberales</taxon>
        <taxon>Musaceae</taxon>
        <taxon>Ensete</taxon>
    </lineage>
</organism>
<dbReference type="EMBL" id="AMZH03004188">
    <property type="protein sequence ID" value="RRT69914.1"/>
    <property type="molecule type" value="Genomic_DNA"/>
</dbReference>